<dbReference type="AlphaFoldDB" id="A0A974SM86"/>
<dbReference type="SUPFAM" id="SSF54427">
    <property type="entry name" value="NTF2-like"/>
    <property type="match status" value="1"/>
</dbReference>
<dbReference type="Pfam" id="PF07366">
    <property type="entry name" value="SnoaL"/>
    <property type="match status" value="1"/>
</dbReference>
<reference evidence="1 2" key="1">
    <citation type="submission" date="2020-10" db="EMBL/GenBank/DDBJ databases">
        <title>Degradation of 1,4-Dioxane by Xanthobacter sp. YN2, via a Novel Group-2 Soluble Di-Iron Monooxygenase.</title>
        <authorList>
            <person name="Ma F."/>
            <person name="Wang Y."/>
            <person name="Yang J."/>
            <person name="Guo H."/>
            <person name="Su D."/>
            <person name="Yu L."/>
        </authorList>
    </citation>
    <scope>NUCLEOTIDE SEQUENCE [LARGE SCALE GENOMIC DNA]</scope>
    <source>
        <strain evidence="1 2">YN2</strain>
    </source>
</reference>
<keyword evidence="2" id="KW-1185">Reference proteome</keyword>
<dbReference type="InterPro" id="IPR032710">
    <property type="entry name" value="NTF2-like_dom_sf"/>
</dbReference>
<dbReference type="GO" id="GO:0030638">
    <property type="term" value="P:polyketide metabolic process"/>
    <property type="evidence" value="ECO:0007669"/>
    <property type="project" value="InterPro"/>
</dbReference>
<dbReference type="Proteomes" id="UP000596427">
    <property type="component" value="Chromosome"/>
</dbReference>
<dbReference type="Gene3D" id="3.10.450.50">
    <property type="match status" value="1"/>
</dbReference>
<evidence type="ECO:0000313" key="1">
    <source>
        <dbReference type="EMBL" id="QRG09398.1"/>
    </source>
</evidence>
<evidence type="ECO:0000313" key="2">
    <source>
        <dbReference type="Proteomes" id="UP000596427"/>
    </source>
</evidence>
<dbReference type="EMBL" id="CP063362">
    <property type="protein sequence ID" value="QRG09398.1"/>
    <property type="molecule type" value="Genomic_DNA"/>
</dbReference>
<proteinExistence type="predicted"/>
<protein>
    <submittedName>
        <fullName evidence="1">Ester cyclase</fullName>
    </submittedName>
</protein>
<sequence length="152" mass="17178">MCFGATSLSPQKEIVRMFYKDMWDHADVGLIPQIFHPDFTFRGSLGPTLVGHAQFADYVRWVTDSLEGYTSDILIMIEQDNQVAAKVRFHGIHRKPLFGHAPSGRHVWWNGAPIFTFEGGLVRDLWVLGDIYGLINRIEDSALSKPEFATVA</sequence>
<organism evidence="1 2">
    <name type="scientific">Xanthobacter dioxanivorans</name>
    <dbReference type="NCBI Taxonomy" id="2528964"/>
    <lineage>
        <taxon>Bacteria</taxon>
        <taxon>Pseudomonadati</taxon>
        <taxon>Pseudomonadota</taxon>
        <taxon>Alphaproteobacteria</taxon>
        <taxon>Hyphomicrobiales</taxon>
        <taxon>Xanthobacteraceae</taxon>
        <taxon>Xanthobacter</taxon>
    </lineage>
</organism>
<dbReference type="InterPro" id="IPR009959">
    <property type="entry name" value="Cyclase_SnoaL-like"/>
</dbReference>
<gene>
    <name evidence="1" type="ORF">EZH22_00920</name>
</gene>
<accession>A0A974SM86</accession>
<name>A0A974SM86_9HYPH</name>
<dbReference type="KEGG" id="xdi:EZH22_00920"/>